<dbReference type="AlphaFoldDB" id="A0A366HJS3"/>
<sequence>MPGIKDSLSKACRVIGILALMAAVPLLLWLGTQEVHWSFPTLQINSPAAGRELERAVSFLVEKVEERLPDYIVRYDSTSDSYTFTPKSGGTPEAVTSAELKQYVQNGNFRERTFGFVVPADPRAEAPKNTYDPASPLRAALGVGGAKLEFIVETTQKPPGF</sequence>
<keyword evidence="1" id="KW-0472">Membrane</keyword>
<evidence type="ECO:0000313" key="3">
    <source>
        <dbReference type="Proteomes" id="UP000253426"/>
    </source>
</evidence>
<accession>A0A366HJS3</accession>
<evidence type="ECO:0000256" key="1">
    <source>
        <dbReference type="SAM" id="Phobius"/>
    </source>
</evidence>
<comment type="caution">
    <text evidence="2">The sequence shown here is derived from an EMBL/GenBank/DDBJ whole genome shotgun (WGS) entry which is preliminary data.</text>
</comment>
<evidence type="ECO:0000313" key="2">
    <source>
        <dbReference type="EMBL" id="RBP42494.1"/>
    </source>
</evidence>
<reference evidence="2 3" key="1">
    <citation type="submission" date="2018-06" db="EMBL/GenBank/DDBJ databases">
        <title>Genomic Encyclopedia of Type Strains, Phase IV (KMG-IV): sequencing the most valuable type-strain genomes for metagenomic binning, comparative biology and taxonomic classification.</title>
        <authorList>
            <person name="Goeker M."/>
        </authorList>
    </citation>
    <scope>NUCLEOTIDE SEQUENCE [LARGE SCALE GENOMIC DNA]</scope>
    <source>
        <strain evidence="2 3">DSM 25532</strain>
    </source>
</reference>
<organism evidence="2 3">
    <name type="scientific">Roseimicrobium gellanilyticum</name>
    <dbReference type="NCBI Taxonomy" id="748857"/>
    <lineage>
        <taxon>Bacteria</taxon>
        <taxon>Pseudomonadati</taxon>
        <taxon>Verrucomicrobiota</taxon>
        <taxon>Verrucomicrobiia</taxon>
        <taxon>Verrucomicrobiales</taxon>
        <taxon>Verrucomicrobiaceae</taxon>
        <taxon>Roseimicrobium</taxon>
    </lineage>
</organism>
<proteinExistence type="predicted"/>
<dbReference type="EMBL" id="QNRR01000006">
    <property type="protein sequence ID" value="RBP42494.1"/>
    <property type="molecule type" value="Genomic_DNA"/>
</dbReference>
<keyword evidence="1" id="KW-1133">Transmembrane helix</keyword>
<keyword evidence="1" id="KW-0812">Transmembrane</keyword>
<gene>
    <name evidence="2" type="ORF">DES53_106203</name>
</gene>
<dbReference type="Proteomes" id="UP000253426">
    <property type="component" value="Unassembled WGS sequence"/>
</dbReference>
<dbReference type="RefSeq" id="WP_170157195.1">
    <property type="nucleotide sequence ID" value="NZ_QNRR01000006.1"/>
</dbReference>
<feature type="transmembrane region" description="Helical" evidence="1">
    <location>
        <begin position="12"/>
        <end position="31"/>
    </location>
</feature>
<protein>
    <submittedName>
        <fullName evidence="2">Uncharacterized protein</fullName>
    </submittedName>
</protein>
<name>A0A366HJS3_9BACT</name>
<keyword evidence="3" id="KW-1185">Reference proteome</keyword>